<keyword evidence="3 6" id="KW-0812">Transmembrane</keyword>
<gene>
    <name evidence="8" type="ORF">FHS26_002945</name>
</gene>
<feature type="domain" description="ABC transmembrane type-1" evidence="7">
    <location>
        <begin position="154"/>
        <end position="435"/>
    </location>
</feature>
<feature type="transmembrane region" description="Helical" evidence="6">
    <location>
        <begin position="406"/>
        <end position="428"/>
    </location>
</feature>
<dbReference type="PANTHER" id="PTHR11384:SF59">
    <property type="entry name" value="LYSOSOMAL COBALAMIN TRANSPORTER ABCD4"/>
    <property type="match status" value="1"/>
</dbReference>
<evidence type="ECO:0000256" key="2">
    <source>
        <dbReference type="ARBA" id="ARBA00022448"/>
    </source>
</evidence>
<evidence type="ECO:0000256" key="4">
    <source>
        <dbReference type="ARBA" id="ARBA00022989"/>
    </source>
</evidence>
<evidence type="ECO:0000256" key="5">
    <source>
        <dbReference type="ARBA" id="ARBA00023136"/>
    </source>
</evidence>
<dbReference type="GO" id="GO:0005886">
    <property type="term" value="C:plasma membrane"/>
    <property type="evidence" value="ECO:0007669"/>
    <property type="project" value="UniProtKB-SubCell"/>
</dbReference>
<dbReference type="SUPFAM" id="SSF90123">
    <property type="entry name" value="ABC transporter transmembrane region"/>
    <property type="match status" value="1"/>
</dbReference>
<sequence>MNATDGDAHEVPQMMLGAIGTLGVVPPALPFGANAVDRKFRCHLTQSARRLQAAHAHHHRQARRLAAAATGCPRGHIPSRAGFVPEKPRSSVHLMRRSPLWIFHAIVHSKDTAGANMSNQQIPLKVTATRFVRAIRLFMTSDVGGRAAFLFVSLIALFGGVSALNVVNSFVGRHFMTAIAERQTAEFIRQAILYTGAFAASTIVSVIARFAEERLALLWREFLTRRAIGLYMADGAFYQLGIQGKLSHPDQRIAEDIKAFATTTLSFLLMLLSSLLTVFTFSSVLWLISPLLFFTAVFYAAFGSFMTILLGRPLIKLNYNQLDNEAAFRSGLISVRENAESIMIEGVERRHTNRLSKQFDDLAANFRRIISVNRNVGFFTTGYNWMVQILPVVIIAPAFMRGDMEFGVITQSAAAFAMLVGAFSFIVAQFNSISNFAAVLARISSLLEAIDEARGATDSRFERVEAEGVFAYEGLTLTSSIGHVLMKDLSVLIPADTRVVVAGQDDAAGTALFRATAGLDTSGTGRIVTPPHQYVRFLGQRTYSGPGTLREILVSLQPSAETTDAQILALLRNVGLTRDLTPGDLDSEQDWSSLLSPREQELVALASALVAAPSYIVLEKADAVFGHEHLAGFLRLLAERRIACINFAEPGAPRSAYDAVLEYGPDGSWTWIDQKAAGEDQARPL</sequence>
<evidence type="ECO:0000313" key="9">
    <source>
        <dbReference type="Proteomes" id="UP000518315"/>
    </source>
</evidence>
<dbReference type="InterPro" id="IPR050835">
    <property type="entry name" value="ABC_transporter_sub-D"/>
</dbReference>
<evidence type="ECO:0000256" key="3">
    <source>
        <dbReference type="ARBA" id="ARBA00022692"/>
    </source>
</evidence>
<dbReference type="Gene3D" id="3.40.50.300">
    <property type="entry name" value="P-loop containing nucleotide triphosphate hydrolases"/>
    <property type="match status" value="1"/>
</dbReference>
<keyword evidence="5 6" id="KW-0472">Membrane</keyword>
<dbReference type="GO" id="GO:0140359">
    <property type="term" value="F:ABC-type transporter activity"/>
    <property type="evidence" value="ECO:0007669"/>
    <property type="project" value="InterPro"/>
</dbReference>
<comment type="caution">
    <text evidence="8">The sequence shown here is derived from an EMBL/GenBank/DDBJ whole genome shotgun (WGS) entry which is preliminary data.</text>
</comment>
<dbReference type="SUPFAM" id="SSF52540">
    <property type="entry name" value="P-loop containing nucleoside triphosphate hydrolases"/>
    <property type="match status" value="1"/>
</dbReference>
<comment type="subcellular location">
    <subcellularLocation>
        <location evidence="1">Cell membrane</location>
        <topology evidence="1">Multi-pass membrane protein</topology>
    </subcellularLocation>
</comment>
<feature type="transmembrane region" description="Helical" evidence="6">
    <location>
        <begin position="287"/>
        <end position="310"/>
    </location>
</feature>
<protein>
    <submittedName>
        <fullName evidence="8">Putative ATP-binding cassette transporter</fullName>
    </submittedName>
</protein>
<keyword evidence="8" id="KW-0067">ATP-binding</keyword>
<keyword evidence="4 6" id="KW-1133">Transmembrane helix</keyword>
<dbReference type="InterPro" id="IPR027417">
    <property type="entry name" value="P-loop_NTPase"/>
</dbReference>
<feature type="transmembrane region" description="Helical" evidence="6">
    <location>
        <begin position="147"/>
        <end position="171"/>
    </location>
</feature>
<dbReference type="InterPro" id="IPR011527">
    <property type="entry name" value="ABC1_TM_dom"/>
</dbReference>
<feature type="transmembrane region" description="Helical" evidence="6">
    <location>
        <begin position="191"/>
        <end position="211"/>
    </location>
</feature>
<organism evidence="8 9">
    <name type="scientific">Rhizobium pisi</name>
    <dbReference type="NCBI Taxonomy" id="574561"/>
    <lineage>
        <taxon>Bacteria</taxon>
        <taxon>Pseudomonadati</taxon>
        <taxon>Pseudomonadota</taxon>
        <taxon>Alphaproteobacteria</taxon>
        <taxon>Hyphomicrobiales</taxon>
        <taxon>Rhizobiaceae</taxon>
        <taxon>Rhizobium/Agrobacterium group</taxon>
        <taxon>Rhizobium</taxon>
    </lineage>
</organism>
<keyword evidence="8" id="KW-0547">Nucleotide-binding</keyword>
<dbReference type="PROSITE" id="PS50929">
    <property type="entry name" value="ABC_TM1F"/>
    <property type="match status" value="1"/>
</dbReference>
<dbReference type="PANTHER" id="PTHR11384">
    <property type="entry name" value="ATP-BINDING CASSETTE, SUB-FAMILY D MEMBER"/>
    <property type="match status" value="1"/>
</dbReference>
<dbReference type="Proteomes" id="UP000518315">
    <property type="component" value="Unassembled WGS sequence"/>
</dbReference>
<dbReference type="EMBL" id="JACHXH010000009">
    <property type="protein sequence ID" value="MBB3135204.1"/>
    <property type="molecule type" value="Genomic_DNA"/>
</dbReference>
<evidence type="ECO:0000256" key="1">
    <source>
        <dbReference type="ARBA" id="ARBA00004651"/>
    </source>
</evidence>
<evidence type="ECO:0000259" key="7">
    <source>
        <dbReference type="PROSITE" id="PS50929"/>
    </source>
</evidence>
<keyword evidence="2" id="KW-0813">Transport</keyword>
<dbReference type="AlphaFoldDB" id="A0A7W5BM27"/>
<feature type="transmembrane region" description="Helical" evidence="6">
    <location>
        <begin position="259"/>
        <end position="281"/>
    </location>
</feature>
<name>A0A7W5BM27_9HYPH</name>
<dbReference type="Gene3D" id="1.20.1560.10">
    <property type="entry name" value="ABC transporter type 1, transmembrane domain"/>
    <property type="match status" value="1"/>
</dbReference>
<dbReference type="GO" id="GO:0005524">
    <property type="term" value="F:ATP binding"/>
    <property type="evidence" value="ECO:0007669"/>
    <property type="project" value="UniProtKB-KW"/>
</dbReference>
<evidence type="ECO:0000256" key="6">
    <source>
        <dbReference type="SAM" id="Phobius"/>
    </source>
</evidence>
<keyword evidence="9" id="KW-1185">Reference proteome</keyword>
<dbReference type="InterPro" id="IPR036640">
    <property type="entry name" value="ABC1_TM_sf"/>
</dbReference>
<evidence type="ECO:0000313" key="8">
    <source>
        <dbReference type="EMBL" id="MBB3135204.1"/>
    </source>
</evidence>
<dbReference type="Pfam" id="PF06472">
    <property type="entry name" value="ABC_membrane_2"/>
    <property type="match status" value="1"/>
</dbReference>
<feature type="transmembrane region" description="Helical" evidence="6">
    <location>
        <begin position="376"/>
        <end position="400"/>
    </location>
</feature>
<accession>A0A7W5BM27</accession>
<proteinExistence type="predicted"/>
<reference evidence="8 9" key="1">
    <citation type="submission" date="2020-08" db="EMBL/GenBank/DDBJ databases">
        <title>Genomic Encyclopedia of Type Strains, Phase III (KMG-III): the genomes of soil and plant-associated and newly described type strains.</title>
        <authorList>
            <person name="Whitman W."/>
        </authorList>
    </citation>
    <scope>NUCLEOTIDE SEQUENCE [LARGE SCALE GENOMIC DNA]</scope>
    <source>
        <strain evidence="8 9">CECT 4113</strain>
    </source>
</reference>